<evidence type="ECO:0000313" key="2">
    <source>
        <dbReference type="EMBL" id="CAH2232820.1"/>
    </source>
</evidence>
<feature type="region of interest" description="Disordered" evidence="1">
    <location>
        <begin position="11"/>
        <end position="85"/>
    </location>
</feature>
<dbReference type="EMBL" id="CAKXAJ010024920">
    <property type="protein sequence ID" value="CAH2232820.1"/>
    <property type="molecule type" value="Genomic_DNA"/>
</dbReference>
<reference evidence="2" key="1">
    <citation type="submission" date="2022-03" db="EMBL/GenBank/DDBJ databases">
        <authorList>
            <person name="Lindestad O."/>
        </authorList>
    </citation>
    <scope>NUCLEOTIDE SEQUENCE</scope>
</reference>
<organism evidence="2 3">
    <name type="scientific">Pararge aegeria aegeria</name>
    <dbReference type="NCBI Taxonomy" id="348720"/>
    <lineage>
        <taxon>Eukaryota</taxon>
        <taxon>Metazoa</taxon>
        <taxon>Ecdysozoa</taxon>
        <taxon>Arthropoda</taxon>
        <taxon>Hexapoda</taxon>
        <taxon>Insecta</taxon>
        <taxon>Pterygota</taxon>
        <taxon>Neoptera</taxon>
        <taxon>Endopterygota</taxon>
        <taxon>Lepidoptera</taxon>
        <taxon>Glossata</taxon>
        <taxon>Ditrysia</taxon>
        <taxon>Papilionoidea</taxon>
        <taxon>Nymphalidae</taxon>
        <taxon>Satyrinae</taxon>
        <taxon>Satyrini</taxon>
        <taxon>Parargina</taxon>
        <taxon>Pararge</taxon>
    </lineage>
</organism>
<dbReference type="AlphaFoldDB" id="A0A8S4RBB7"/>
<evidence type="ECO:0000256" key="1">
    <source>
        <dbReference type="SAM" id="MobiDB-lite"/>
    </source>
</evidence>
<sequence length="85" mass="9493">MLSDYIKVAAAAAGSGRAAARRPRPTAACRRGTARPRSPCAPRTRPRPRSRPSLRRPRRSLHDNRRCSADKRKEFSEIADSTSHQ</sequence>
<proteinExistence type="predicted"/>
<keyword evidence="3" id="KW-1185">Reference proteome</keyword>
<comment type="caution">
    <text evidence="2">The sequence shown here is derived from an EMBL/GenBank/DDBJ whole genome shotgun (WGS) entry which is preliminary data.</text>
</comment>
<feature type="compositionally biased region" description="Basic and acidic residues" evidence="1">
    <location>
        <begin position="60"/>
        <end position="76"/>
    </location>
</feature>
<feature type="compositionally biased region" description="Basic residues" evidence="1">
    <location>
        <begin position="44"/>
        <end position="59"/>
    </location>
</feature>
<evidence type="ECO:0000313" key="3">
    <source>
        <dbReference type="Proteomes" id="UP000838756"/>
    </source>
</evidence>
<gene>
    <name evidence="2" type="primary">jg16595</name>
    <name evidence="2" type="ORF">PAEG_LOCUS11010</name>
</gene>
<name>A0A8S4RBB7_9NEOP</name>
<dbReference type="Proteomes" id="UP000838756">
    <property type="component" value="Unassembled WGS sequence"/>
</dbReference>
<protein>
    <submittedName>
        <fullName evidence="2">Jg16595 protein</fullName>
    </submittedName>
</protein>
<accession>A0A8S4RBB7</accession>
<feature type="compositionally biased region" description="Low complexity" evidence="1">
    <location>
        <begin position="25"/>
        <end position="43"/>
    </location>
</feature>